<evidence type="ECO:0000313" key="3">
    <source>
        <dbReference type="Proteomes" id="UP000830167"/>
    </source>
</evidence>
<proteinExistence type="predicted"/>
<dbReference type="Proteomes" id="UP000830167">
    <property type="component" value="Chromosome"/>
</dbReference>
<organism evidence="2 3">
    <name type="scientific">Fodinisporobacter ferrooxydans</name>
    <dbReference type="NCBI Taxonomy" id="2901836"/>
    <lineage>
        <taxon>Bacteria</taxon>
        <taxon>Bacillati</taxon>
        <taxon>Bacillota</taxon>
        <taxon>Bacilli</taxon>
        <taxon>Bacillales</taxon>
        <taxon>Alicyclobacillaceae</taxon>
        <taxon>Fodinisporobacter</taxon>
    </lineage>
</organism>
<evidence type="ECO:0000313" key="2">
    <source>
        <dbReference type="EMBL" id="UOF89329.1"/>
    </source>
</evidence>
<accession>A0ABY4CH40</accession>
<feature type="region of interest" description="Disordered" evidence="1">
    <location>
        <begin position="67"/>
        <end position="92"/>
    </location>
</feature>
<keyword evidence="3" id="KW-1185">Reference proteome</keyword>
<protein>
    <submittedName>
        <fullName evidence="2">Uncharacterized protein</fullName>
    </submittedName>
</protein>
<evidence type="ECO:0000256" key="1">
    <source>
        <dbReference type="SAM" id="MobiDB-lite"/>
    </source>
</evidence>
<reference evidence="2" key="1">
    <citation type="submission" date="2021-12" db="EMBL/GenBank/DDBJ databases">
        <title>Alicyclobacillaceae gen. nov., sp. nov., isolated from chalcocite enrichment system.</title>
        <authorList>
            <person name="Jiang Z."/>
        </authorList>
    </citation>
    <scope>NUCLEOTIDE SEQUENCE</scope>
    <source>
        <strain evidence="2">MYW30-H2</strain>
    </source>
</reference>
<name>A0ABY4CH40_9BACL</name>
<dbReference type="EMBL" id="CP089291">
    <property type="protein sequence ID" value="UOF89329.1"/>
    <property type="molecule type" value="Genomic_DNA"/>
</dbReference>
<dbReference type="RefSeq" id="WP_347436016.1">
    <property type="nucleotide sequence ID" value="NZ_CP089291.1"/>
</dbReference>
<gene>
    <name evidence="2" type="ORF">LSG31_15665</name>
</gene>
<feature type="compositionally biased region" description="Polar residues" evidence="1">
    <location>
        <begin position="69"/>
        <end position="82"/>
    </location>
</feature>
<sequence length="121" mass="13782">MSAKNNQYILSSKEMEELVKQYIQDAFQGDFFKSMFAMRDQQLERVKDLQQKAGNLDSLAFWDLVGTGDSEQSNGMSASSSAEEQENPDLQQMDEMAERLQQQIHSFVARVLAKSNPSHDK</sequence>